<evidence type="ECO:0000256" key="1">
    <source>
        <dbReference type="ARBA" id="ARBA00006611"/>
    </source>
</evidence>
<evidence type="ECO:0000313" key="7">
    <source>
        <dbReference type="Proteomes" id="UP000290849"/>
    </source>
</evidence>
<dbReference type="AlphaFoldDB" id="A0A4V1MSR7"/>
<gene>
    <name evidence="6" type="ORF">C7R54_04420</name>
</gene>
<name>A0A4V1MSR7_9BURK</name>
<proteinExistence type="inferred from homology"/>
<dbReference type="InterPro" id="IPR001482">
    <property type="entry name" value="T2SS/T4SS_dom"/>
</dbReference>
<dbReference type="PANTHER" id="PTHR30258">
    <property type="entry name" value="TYPE II SECRETION SYSTEM PROTEIN GSPE-RELATED"/>
    <property type="match status" value="1"/>
</dbReference>
<dbReference type="Gene3D" id="3.30.450.90">
    <property type="match status" value="1"/>
</dbReference>
<feature type="domain" description="Bacterial type II secretion system protein E" evidence="5">
    <location>
        <begin position="165"/>
        <end position="539"/>
    </location>
</feature>
<keyword evidence="2" id="KW-0547">Nucleotide-binding</keyword>
<sequence>MFLRRFDQHQAQHQSQHQADGPAPVRAESARSAGTKHVGDLPHLASQDDIARLSPAFLRPLNDEFDLAALSGHLCPVVLRDGTVALFLLADYAAGDQADELERLIVRRGYRMARPSRYLMPAPLLLAVARGQLGADQLRNRRAVLADRHKSALAAAFVDLVAWGVRHNASDVHFNVFLQRAESEVRYTQGGSYVTPPRFRHMPTATLMEMLAVAWMDVRGGNGAVFDPRVEQQGRLDIEVDGKPILLRWASLAADTGPAVCLRVLRPQADGAAWSLRELGYLDTQITMLRRVCLAEGGAVVLAGAVGAGKSTTLAALVRSLPDTRKVITLEDPVEYCIANALQNTVGRSLDESAPSVFDAKLRTIKRCAMHDLLVGEIRDAETGRAFMDLAGSGVNLYTTTHAAAAWMIPERLASDFIGVSRDFLAIPGVLKLLVWQALLPRLCPACALPLDALYRGEAGAHRRAWAARLLGLYALDEASLRVRNPAGCPECEHPDLPQARGFKGRTVVAEMIEPGLDEAFLRSVRNRDYVRLRQRWRDRATASVTDADMRDKNAMACALYKASLGLIDPRDIESHFRSFETVALERASWREAAHA</sequence>
<dbReference type="Proteomes" id="UP000290849">
    <property type="component" value="Unassembled WGS sequence"/>
</dbReference>
<dbReference type="GO" id="GO:0005886">
    <property type="term" value="C:plasma membrane"/>
    <property type="evidence" value="ECO:0007669"/>
    <property type="project" value="TreeGrafter"/>
</dbReference>
<keyword evidence="3" id="KW-0067">ATP-binding</keyword>
<evidence type="ECO:0000256" key="4">
    <source>
        <dbReference type="SAM" id="MobiDB-lite"/>
    </source>
</evidence>
<keyword evidence="7" id="KW-1185">Reference proteome</keyword>
<comment type="similarity">
    <text evidence="1">Belongs to the GSP E family.</text>
</comment>
<dbReference type="GO" id="GO:0016887">
    <property type="term" value="F:ATP hydrolysis activity"/>
    <property type="evidence" value="ECO:0007669"/>
    <property type="project" value="TreeGrafter"/>
</dbReference>
<dbReference type="Gene3D" id="3.40.50.300">
    <property type="entry name" value="P-loop containing nucleotide triphosphate hydrolases"/>
    <property type="match status" value="1"/>
</dbReference>
<dbReference type="OrthoDB" id="5790493at2"/>
<dbReference type="SUPFAM" id="SSF52540">
    <property type="entry name" value="P-loop containing nucleoside triphosphate hydrolases"/>
    <property type="match status" value="1"/>
</dbReference>
<evidence type="ECO:0000313" key="6">
    <source>
        <dbReference type="EMBL" id="RXN92980.1"/>
    </source>
</evidence>
<reference evidence="6 7" key="1">
    <citation type="journal article" date="2017" name="Int. J. Syst. Evol. Microbiol.">
        <title>Achromobacter aloeverae sp. nov., isolated from the root of Aloe vera (L.) Burm.f.</title>
        <authorList>
            <person name="Kuncharoen N."/>
            <person name="Muramatsu Y."/>
            <person name="Shibata C."/>
            <person name="Kamakura Y."/>
            <person name="Nakagawa Y."/>
            <person name="Tanasupawat S."/>
        </authorList>
    </citation>
    <scope>NUCLEOTIDE SEQUENCE [LARGE SCALE GENOMIC DNA]</scope>
    <source>
        <strain evidence="6 7">AVA-1</strain>
    </source>
</reference>
<dbReference type="Pfam" id="PF00437">
    <property type="entry name" value="T2SSE"/>
    <property type="match status" value="1"/>
</dbReference>
<dbReference type="PANTHER" id="PTHR30258:SF3">
    <property type="entry name" value="SLL1921 PROTEIN"/>
    <property type="match status" value="1"/>
</dbReference>
<evidence type="ECO:0000256" key="2">
    <source>
        <dbReference type="ARBA" id="ARBA00022741"/>
    </source>
</evidence>
<evidence type="ECO:0000256" key="3">
    <source>
        <dbReference type="ARBA" id="ARBA00022840"/>
    </source>
</evidence>
<dbReference type="RefSeq" id="WP_129148934.1">
    <property type="nucleotide sequence ID" value="NZ_JBHSDO010000006.1"/>
</dbReference>
<organism evidence="6 7">
    <name type="scientific">Achromobacter aloeverae</name>
    <dbReference type="NCBI Taxonomy" id="1750518"/>
    <lineage>
        <taxon>Bacteria</taxon>
        <taxon>Pseudomonadati</taxon>
        <taxon>Pseudomonadota</taxon>
        <taxon>Betaproteobacteria</taxon>
        <taxon>Burkholderiales</taxon>
        <taxon>Alcaligenaceae</taxon>
        <taxon>Achromobacter</taxon>
    </lineage>
</organism>
<feature type="region of interest" description="Disordered" evidence="4">
    <location>
        <begin position="6"/>
        <end position="41"/>
    </location>
</feature>
<accession>A0A4V1MSR7</accession>
<evidence type="ECO:0000259" key="5">
    <source>
        <dbReference type="Pfam" id="PF00437"/>
    </source>
</evidence>
<dbReference type="InterPro" id="IPR027417">
    <property type="entry name" value="P-loop_NTPase"/>
</dbReference>
<dbReference type="GO" id="GO:0005524">
    <property type="term" value="F:ATP binding"/>
    <property type="evidence" value="ECO:0007669"/>
    <property type="project" value="UniProtKB-KW"/>
</dbReference>
<dbReference type="EMBL" id="PYAL01000001">
    <property type="protein sequence ID" value="RXN92980.1"/>
    <property type="molecule type" value="Genomic_DNA"/>
</dbReference>
<comment type="caution">
    <text evidence="6">The sequence shown here is derived from an EMBL/GenBank/DDBJ whole genome shotgun (WGS) entry which is preliminary data.</text>
</comment>
<protein>
    <submittedName>
        <fullName evidence="6">General secretion pathway protein</fullName>
    </submittedName>
</protein>